<organism evidence="2 3">
    <name type="scientific">Neobacillus paridis</name>
    <dbReference type="NCBI Taxonomy" id="2803862"/>
    <lineage>
        <taxon>Bacteria</taxon>
        <taxon>Bacillati</taxon>
        <taxon>Bacillota</taxon>
        <taxon>Bacilli</taxon>
        <taxon>Bacillales</taxon>
        <taxon>Bacillaceae</taxon>
        <taxon>Neobacillus</taxon>
    </lineage>
</organism>
<dbReference type="InterPro" id="IPR029052">
    <property type="entry name" value="Metallo-depent_PP-like"/>
</dbReference>
<dbReference type="InterPro" id="IPR004843">
    <property type="entry name" value="Calcineurin-like_PHP"/>
</dbReference>
<sequence>MQILLLLLIIFAACLFLYMLRQAFLNHVVRHEFNFSDFPQSFGQVVIFFISDIHRRTISDAIINEVKGKSNLVIIGGDLTEKGVSYKKIKTNLVKLKQLGPIYFVWGNNDYEKDVQKLEAIMSETGVTILANTAVHFTSEKGEKWSLLGVDEMGQERDRLDLALLASDKKSFKILVSHYPAITEKILPEHEIRLVLSGHTHGGQIHILGFSPQKRGGVTKLENTTLLISNGYGTTALPLRLGAPAECHLITVSNR</sequence>
<proteinExistence type="predicted"/>
<reference evidence="2 3" key="1">
    <citation type="submission" date="2021-01" db="EMBL/GenBank/DDBJ databases">
        <title>Genome public.</title>
        <authorList>
            <person name="Liu C."/>
            <person name="Sun Q."/>
        </authorList>
    </citation>
    <scope>NUCLEOTIDE SEQUENCE [LARGE SCALE GENOMIC DNA]</scope>
    <source>
        <strain evidence="2 3">YIM B02564</strain>
    </source>
</reference>
<evidence type="ECO:0000313" key="2">
    <source>
        <dbReference type="EMBL" id="MBL4954110.1"/>
    </source>
</evidence>
<dbReference type="Pfam" id="PF00149">
    <property type="entry name" value="Metallophos"/>
    <property type="match status" value="1"/>
</dbReference>
<evidence type="ECO:0000259" key="1">
    <source>
        <dbReference type="Pfam" id="PF00149"/>
    </source>
</evidence>
<comment type="caution">
    <text evidence="2">The sequence shown here is derived from an EMBL/GenBank/DDBJ whole genome shotgun (WGS) entry which is preliminary data.</text>
</comment>
<dbReference type="SUPFAM" id="SSF56300">
    <property type="entry name" value="Metallo-dependent phosphatases"/>
    <property type="match status" value="1"/>
</dbReference>
<keyword evidence="3" id="KW-1185">Reference proteome</keyword>
<dbReference type="Gene3D" id="3.60.21.10">
    <property type="match status" value="1"/>
</dbReference>
<dbReference type="PANTHER" id="PTHR31302:SF32">
    <property type="entry name" value="PHOSPHOESTERASE"/>
    <property type="match status" value="1"/>
</dbReference>
<feature type="domain" description="Calcineurin-like phosphoesterase" evidence="1">
    <location>
        <begin position="47"/>
        <end position="202"/>
    </location>
</feature>
<protein>
    <submittedName>
        <fullName evidence="2">Metallophosphoesterase</fullName>
    </submittedName>
</protein>
<accession>A0ABS1TS15</accession>
<gene>
    <name evidence="2" type="ORF">JK635_18245</name>
</gene>
<dbReference type="PANTHER" id="PTHR31302">
    <property type="entry name" value="TRANSMEMBRANE PROTEIN WITH METALLOPHOSPHOESTERASE DOMAIN-RELATED"/>
    <property type="match status" value="1"/>
</dbReference>
<dbReference type="RefSeq" id="WP_202655367.1">
    <property type="nucleotide sequence ID" value="NZ_JAESWB010000278.1"/>
</dbReference>
<dbReference type="EMBL" id="JAESWB010000278">
    <property type="protein sequence ID" value="MBL4954110.1"/>
    <property type="molecule type" value="Genomic_DNA"/>
</dbReference>
<evidence type="ECO:0000313" key="3">
    <source>
        <dbReference type="Proteomes" id="UP000623967"/>
    </source>
</evidence>
<dbReference type="InterPro" id="IPR051158">
    <property type="entry name" value="Metallophosphoesterase_sf"/>
</dbReference>
<name>A0ABS1TS15_9BACI</name>
<dbReference type="Proteomes" id="UP000623967">
    <property type="component" value="Unassembled WGS sequence"/>
</dbReference>